<gene>
    <name evidence="1" type="ORF">FOXB_02696</name>
</gene>
<comment type="caution">
    <text evidence="1">The sequence shown here is derived from an EMBL/GenBank/DDBJ whole genome shotgun (WGS) entry which is preliminary data.</text>
</comment>
<sequence length="101" mass="11716">MDRIPDVLWTENYSFKDVLDIIKMILDIPVEINIDEGTASHFLLFGAHTEYVSLCPEAATIVGLRRRLKYEEADMHCRLCWRVVRGVHLMKEESSALEIHT</sequence>
<organism evidence="1">
    <name type="scientific">Fusarium oxysporum (strain Fo5176)</name>
    <name type="common">Fusarium vascular wilt</name>
    <dbReference type="NCBI Taxonomy" id="660025"/>
    <lineage>
        <taxon>Eukaryota</taxon>
        <taxon>Fungi</taxon>
        <taxon>Dikarya</taxon>
        <taxon>Ascomycota</taxon>
        <taxon>Pezizomycotina</taxon>
        <taxon>Sordariomycetes</taxon>
        <taxon>Hypocreomycetidae</taxon>
        <taxon>Hypocreales</taxon>
        <taxon>Nectriaceae</taxon>
        <taxon>Fusarium</taxon>
        <taxon>Fusarium oxysporum species complex</taxon>
    </lineage>
</organism>
<dbReference type="AlphaFoldDB" id="F9F8H1"/>
<proteinExistence type="predicted"/>
<dbReference type="EMBL" id="AFQF01000855">
    <property type="protein sequence ID" value="EGU86789.1"/>
    <property type="molecule type" value="Genomic_DNA"/>
</dbReference>
<accession>F9F8H1</accession>
<protein>
    <submittedName>
        <fullName evidence="1">Uncharacterized protein</fullName>
    </submittedName>
</protein>
<evidence type="ECO:0000313" key="1">
    <source>
        <dbReference type="EMBL" id="EGU86789.1"/>
    </source>
</evidence>
<reference evidence="1" key="1">
    <citation type="journal article" date="2012" name="Mol. Plant Microbe Interact.">
        <title>A highly conserved effector in Fusarium oxysporum is required for full virulence on Arabidopsis.</title>
        <authorList>
            <person name="Thatcher L.F."/>
            <person name="Gardiner D.M."/>
            <person name="Kazan K."/>
            <person name="Manners J."/>
        </authorList>
    </citation>
    <scope>NUCLEOTIDE SEQUENCE [LARGE SCALE GENOMIC DNA]</scope>
    <source>
        <strain evidence="1">Fo5176</strain>
    </source>
</reference>
<name>F9F8H1_FUSOF</name>